<evidence type="ECO:0000256" key="1">
    <source>
        <dbReference type="ARBA" id="ARBA00022441"/>
    </source>
</evidence>
<dbReference type="AlphaFoldDB" id="A0AAD9F934"/>
<keyword evidence="6" id="KW-1185">Reference proteome</keyword>
<protein>
    <submittedName>
        <fullName evidence="5">Influenza virus NS1A-binding protein like A</fullName>
    </submittedName>
</protein>
<organism evidence="5 6">
    <name type="scientific">Dissostichus eleginoides</name>
    <name type="common">Patagonian toothfish</name>
    <name type="synonym">Dissostichus amissus</name>
    <dbReference type="NCBI Taxonomy" id="100907"/>
    <lineage>
        <taxon>Eukaryota</taxon>
        <taxon>Metazoa</taxon>
        <taxon>Chordata</taxon>
        <taxon>Craniata</taxon>
        <taxon>Vertebrata</taxon>
        <taxon>Euteleostomi</taxon>
        <taxon>Actinopterygii</taxon>
        <taxon>Neopterygii</taxon>
        <taxon>Teleostei</taxon>
        <taxon>Neoteleostei</taxon>
        <taxon>Acanthomorphata</taxon>
        <taxon>Eupercaria</taxon>
        <taxon>Perciformes</taxon>
        <taxon>Notothenioidei</taxon>
        <taxon>Nototheniidae</taxon>
        <taxon>Dissostichus</taxon>
    </lineage>
</organism>
<evidence type="ECO:0000313" key="6">
    <source>
        <dbReference type="Proteomes" id="UP001228049"/>
    </source>
</evidence>
<dbReference type="InterPro" id="IPR011705">
    <property type="entry name" value="BACK"/>
</dbReference>
<dbReference type="EMBL" id="JASDAP010000009">
    <property type="protein sequence ID" value="KAK1897483.1"/>
    <property type="molecule type" value="Genomic_DNA"/>
</dbReference>
<dbReference type="CDD" id="cd18502">
    <property type="entry name" value="BACK_NS1BP_IVNS1ABP"/>
    <property type="match status" value="1"/>
</dbReference>
<sequence>MNRDSTRMCVYVLWVHMTVWLYQKVKEKQRIMGKWGEAGVVGPPTGGYVTGSVSAAQLLSGGRFTVTIRPFFLFCQSKRGADRERTCFSYRAEQTSTVRRAVPLYDFWPVARHHGPGTLLHQRRRQQPENDIALQRMVSKWRVETELKVLDCRDASAGIPFKKRFTKMIPNGYLIFEDESFLDSTVAKMNALRKSGQFCDVRLQVCGHELMAHRAVLACCSPYLFEIFNSDIEPHGVSHVTFEDLDPEAVEILLNYAYTAQLKADKELVKEVYSAAKRFKMERVKQICGDYLLSKIDSQSAISFRNFASSMGDARVLAKVDAFIQDHLLEVSEQEDFLKLPRLKLEVMLEDHLTLPSNGKLYSKVLSWVQRSLWENGDHLDRLMEEVQTLYYSPDHKLVDGGLVIDGHSEVFGGEEDHLQFVQKKPVRESAQRQMSCSSSGSLSPSNQAANAPKQTGRREWKYIASEKTTNHTYLCLAVLDGVLCVIFLHGRSSPQTSPSATPCLMKSLSFEAQPEELEEQPLSPMHYARSGLGAVALNGRLIAAGGYNREECLRTVECYDPKEDRWTFIAPMRTPRARFQMAVLMGQLYVIGGSNGHSDELSCGEMYDPQADEWAQVPELRTNRCNAGVCSLNNKLYVVGGSDPCGQKGLKNCDAFDPVIKTWSNCASLNIRRHQAAVCELDGFMYVIGGAESWNCLNTVERYNPENNTWTLIAPMNVARRGAAVTFHAGKLFVIGGFDGSHALRCVEVYDPTRNEWRMLGSMTSSRSNAGVAMLGETIYAVGGFDGNEFLNTVEVYNPETNEWNDCTTSLAPLSD</sequence>
<dbReference type="PANTHER" id="PTHR24412">
    <property type="entry name" value="KELCH PROTEIN"/>
    <property type="match status" value="1"/>
</dbReference>
<dbReference type="SMART" id="SM00225">
    <property type="entry name" value="BTB"/>
    <property type="match status" value="1"/>
</dbReference>
<proteinExistence type="predicted"/>
<feature type="region of interest" description="Disordered" evidence="3">
    <location>
        <begin position="432"/>
        <end position="457"/>
    </location>
</feature>
<feature type="compositionally biased region" description="Low complexity" evidence="3">
    <location>
        <begin position="432"/>
        <end position="450"/>
    </location>
</feature>
<keyword evidence="1" id="KW-0880">Kelch repeat</keyword>
<dbReference type="InterPro" id="IPR011333">
    <property type="entry name" value="SKP1/BTB/POZ_sf"/>
</dbReference>
<feature type="domain" description="BTB" evidence="4">
    <location>
        <begin position="199"/>
        <end position="266"/>
    </location>
</feature>
<evidence type="ECO:0000256" key="3">
    <source>
        <dbReference type="SAM" id="MobiDB-lite"/>
    </source>
</evidence>
<comment type="caution">
    <text evidence="5">The sequence shown here is derived from an EMBL/GenBank/DDBJ whole genome shotgun (WGS) entry which is preliminary data.</text>
</comment>
<keyword evidence="2" id="KW-0677">Repeat</keyword>
<evidence type="ECO:0000259" key="4">
    <source>
        <dbReference type="PROSITE" id="PS50097"/>
    </source>
</evidence>
<dbReference type="Pfam" id="PF07707">
    <property type="entry name" value="BACK"/>
    <property type="match status" value="1"/>
</dbReference>
<dbReference type="PROSITE" id="PS50097">
    <property type="entry name" value="BTB"/>
    <property type="match status" value="1"/>
</dbReference>
<dbReference type="SUPFAM" id="SSF117281">
    <property type="entry name" value="Kelch motif"/>
    <property type="match status" value="1"/>
</dbReference>
<reference evidence="5" key="1">
    <citation type="submission" date="2023-04" db="EMBL/GenBank/DDBJ databases">
        <title>Chromosome-level genome of Chaenocephalus aceratus.</title>
        <authorList>
            <person name="Park H."/>
        </authorList>
    </citation>
    <scope>NUCLEOTIDE SEQUENCE</scope>
    <source>
        <strain evidence="5">DE</strain>
        <tissue evidence="5">Muscle</tissue>
    </source>
</reference>
<dbReference type="CDD" id="cd18306">
    <property type="entry name" value="BTB_POZ_NS1BP"/>
    <property type="match status" value="1"/>
</dbReference>
<dbReference type="Gene3D" id="3.30.710.10">
    <property type="entry name" value="Potassium Channel Kv1.1, Chain A"/>
    <property type="match status" value="1"/>
</dbReference>
<dbReference type="InterPro" id="IPR000210">
    <property type="entry name" value="BTB/POZ_dom"/>
</dbReference>
<evidence type="ECO:0000256" key="2">
    <source>
        <dbReference type="ARBA" id="ARBA00022737"/>
    </source>
</evidence>
<dbReference type="Proteomes" id="UP001228049">
    <property type="component" value="Unassembled WGS sequence"/>
</dbReference>
<gene>
    <name evidence="5" type="ORF">KUDE01_017015</name>
</gene>
<dbReference type="InterPro" id="IPR015915">
    <property type="entry name" value="Kelch-typ_b-propeller"/>
</dbReference>
<dbReference type="SUPFAM" id="SSF54695">
    <property type="entry name" value="POZ domain"/>
    <property type="match status" value="1"/>
</dbReference>
<dbReference type="SMART" id="SM00612">
    <property type="entry name" value="Kelch"/>
    <property type="match status" value="6"/>
</dbReference>
<dbReference type="InterPro" id="IPR006652">
    <property type="entry name" value="Kelch_1"/>
</dbReference>
<dbReference type="SMART" id="SM00875">
    <property type="entry name" value="BACK"/>
    <property type="match status" value="1"/>
</dbReference>
<evidence type="ECO:0000313" key="5">
    <source>
        <dbReference type="EMBL" id="KAK1897483.1"/>
    </source>
</evidence>
<accession>A0AAD9F934</accession>
<dbReference type="Pfam" id="PF00651">
    <property type="entry name" value="BTB"/>
    <property type="match status" value="1"/>
</dbReference>
<name>A0AAD9F934_DISEL</name>
<dbReference type="Gene3D" id="1.25.40.420">
    <property type="match status" value="1"/>
</dbReference>
<dbReference type="Pfam" id="PF24681">
    <property type="entry name" value="Kelch_KLHDC2_KLHL20_DRC7"/>
    <property type="match status" value="1"/>
</dbReference>
<dbReference type="Pfam" id="PF01344">
    <property type="entry name" value="Kelch_1"/>
    <property type="match status" value="1"/>
</dbReference>
<dbReference type="PANTHER" id="PTHR24412:SF396">
    <property type="entry name" value="INFLUENZA VIRUS NS1A-BINDING PROTEIN"/>
    <property type="match status" value="1"/>
</dbReference>
<dbReference type="Gene3D" id="2.120.10.80">
    <property type="entry name" value="Kelch-type beta propeller"/>
    <property type="match status" value="2"/>
</dbReference>